<feature type="compositionally biased region" description="Basic and acidic residues" evidence="1">
    <location>
        <begin position="9"/>
        <end position="30"/>
    </location>
</feature>
<feature type="compositionally biased region" description="Polar residues" evidence="1">
    <location>
        <begin position="257"/>
        <end position="277"/>
    </location>
</feature>
<sequence>MGAGHLKLLSREEHPPLLQRSEEGSTHSKSSEIPAARFLGEENMGQASEGYRHGGAYQDGRSTGRWALDGCQWHDRWDGLMLDQSINLSMSFPPASSSGAPPTNGNAASLFKSFLMFFFFGLGEVVGSGVQAAKQNWMMEKEKSCQRAKREGTSSVQVRGRGRKQLNGTQDDRNSWIGLLGLLVLCRRMEELVPCESKGEDEGDEVVGSGSLVAAVERGAEGVRRKERGRARVATKMYLRTERAPIGCIDALRRKQIQPSDPTPHKQSPSLASTRSASFVEKITYE</sequence>
<dbReference type="AlphaFoldDB" id="A0A0C3L1B9"/>
<feature type="region of interest" description="Disordered" evidence="1">
    <location>
        <begin position="255"/>
        <end position="277"/>
    </location>
</feature>
<proteinExistence type="predicted"/>
<protein>
    <submittedName>
        <fullName evidence="2">Uncharacterized protein</fullName>
    </submittedName>
</protein>
<evidence type="ECO:0000256" key="1">
    <source>
        <dbReference type="SAM" id="MobiDB-lite"/>
    </source>
</evidence>
<dbReference type="Proteomes" id="UP000054248">
    <property type="component" value="Unassembled WGS sequence"/>
</dbReference>
<feature type="region of interest" description="Disordered" evidence="1">
    <location>
        <begin position="1"/>
        <end position="33"/>
    </location>
</feature>
<dbReference type="HOGENOM" id="CLU_973849_0_0_1"/>
<evidence type="ECO:0000313" key="3">
    <source>
        <dbReference type="Proteomes" id="UP000054248"/>
    </source>
</evidence>
<dbReference type="EMBL" id="KN823007">
    <property type="protein sequence ID" value="KIO27513.1"/>
    <property type="molecule type" value="Genomic_DNA"/>
</dbReference>
<reference evidence="2 3" key="1">
    <citation type="submission" date="2014-04" db="EMBL/GenBank/DDBJ databases">
        <authorList>
            <consortium name="DOE Joint Genome Institute"/>
            <person name="Kuo A."/>
            <person name="Girlanda M."/>
            <person name="Perotto S."/>
            <person name="Kohler A."/>
            <person name="Nagy L.G."/>
            <person name="Floudas D."/>
            <person name="Copeland A."/>
            <person name="Barry K.W."/>
            <person name="Cichocki N."/>
            <person name="Veneault-Fourrey C."/>
            <person name="LaButti K."/>
            <person name="Lindquist E.A."/>
            <person name="Lipzen A."/>
            <person name="Lundell T."/>
            <person name="Morin E."/>
            <person name="Murat C."/>
            <person name="Sun H."/>
            <person name="Tunlid A."/>
            <person name="Henrissat B."/>
            <person name="Grigoriev I.V."/>
            <person name="Hibbett D.S."/>
            <person name="Martin F."/>
            <person name="Nordberg H.P."/>
            <person name="Cantor M.N."/>
            <person name="Hua S.X."/>
        </authorList>
    </citation>
    <scope>NUCLEOTIDE SEQUENCE [LARGE SCALE GENOMIC DNA]</scope>
    <source>
        <strain evidence="2 3">MUT 4182</strain>
    </source>
</reference>
<name>A0A0C3L1B9_9AGAM</name>
<feature type="region of interest" description="Disordered" evidence="1">
    <location>
        <begin position="144"/>
        <end position="169"/>
    </location>
</feature>
<organism evidence="2 3">
    <name type="scientific">Tulasnella calospora MUT 4182</name>
    <dbReference type="NCBI Taxonomy" id="1051891"/>
    <lineage>
        <taxon>Eukaryota</taxon>
        <taxon>Fungi</taxon>
        <taxon>Dikarya</taxon>
        <taxon>Basidiomycota</taxon>
        <taxon>Agaricomycotina</taxon>
        <taxon>Agaricomycetes</taxon>
        <taxon>Cantharellales</taxon>
        <taxon>Tulasnellaceae</taxon>
        <taxon>Tulasnella</taxon>
    </lineage>
</organism>
<gene>
    <name evidence="2" type="ORF">M407DRAFT_7214</name>
</gene>
<accession>A0A0C3L1B9</accession>
<keyword evidence="3" id="KW-1185">Reference proteome</keyword>
<evidence type="ECO:0000313" key="2">
    <source>
        <dbReference type="EMBL" id="KIO27513.1"/>
    </source>
</evidence>
<reference evidence="3" key="2">
    <citation type="submission" date="2015-01" db="EMBL/GenBank/DDBJ databases">
        <title>Evolutionary Origins and Diversification of the Mycorrhizal Mutualists.</title>
        <authorList>
            <consortium name="DOE Joint Genome Institute"/>
            <consortium name="Mycorrhizal Genomics Consortium"/>
            <person name="Kohler A."/>
            <person name="Kuo A."/>
            <person name="Nagy L.G."/>
            <person name="Floudas D."/>
            <person name="Copeland A."/>
            <person name="Barry K.W."/>
            <person name="Cichocki N."/>
            <person name="Veneault-Fourrey C."/>
            <person name="LaButti K."/>
            <person name="Lindquist E.A."/>
            <person name="Lipzen A."/>
            <person name="Lundell T."/>
            <person name="Morin E."/>
            <person name="Murat C."/>
            <person name="Riley R."/>
            <person name="Ohm R."/>
            <person name="Sun H."/>
            <person name="Tunlid A."/>
            <person name="Henrissat B."/>
            <person name="Grigoriev I.V."/>
            <person name="Hibbett D.S."/>
            <person name="Martin F."/>
        </authorList>
    </citation>
    <scope>NUCLEOTIDE SEQUENCE [LARGE SCALE GENOMIC DNA]</scope>
    <source>
        <strain evidence="3">MUT 4182</strain>
    </source>
</reference>